<dbReference type="Gene3D" id="2.60.40.10">
    <property type="entry name" value="Immunoglobulins"/>
    <property type="match status" value="1"/>
</dbReference>
<sequence>MKKKVLMLLSALVLTNCEAIFVENISDKKITIVSPANKVKLDDPEIVFSWNKLDDVDVYHLKVITPNFSNITKTVLDTVIAKSLFSKKLSSGDYEWSIIGKNSEYQTQETRSSFTIN</sequence>
<protein>
    <recommendedName>
        <fullName evidence="4">Lipoprotein</fullName>
    </recommendedName>
</protein>
<dbReference type="InterPro" id="IPR013783">
    <property type="entry name" value="Ig-like_fold"/>
</dbReference>
<proteinExistence type="predicted"/>
<evidence type="ECO:0000313" key="3">
    <source>
        <dbReference type="Proteomes" id="UP001149303"/>
    </source>
</evidence>
<keyword evidence="1" id="KW-0732">Signal</keyword>
<comment type="caution">
    <text evidence="2">The sequence shown here is derived from an EMBL/GenBank/DDBJ whole genome shotgun (WGS) entry which is preliminary data.</text>
</comment>
<evidence type="ECO:0008006" key="4">
    <source>
        <dbReference type="Google" id="ProtNLM"/>
    </source>
</evidence>
<evidence type="ECO:0000256" key="1">
    <source>
        <dbReference type="SAM" id="SignalP"/>
    </source>
</evidence>
<reference evidence="2" key="1">
    <citation type="submission" date="2021-09" db="EMBL/GenBank/DDBJ databases">
        <authorList>
            <person name="Smyrli M."/>
        </authorList>
    </citation>
    <scope>NUCLEOTIDE SEQUENCE</scope>
    <source>
        <strain evidence="2">LAR25</strain>
    </source>
</reference>
<feature type="signal peptide" evidence="1">
    <location>
        <begin position="1"/>
        <end position="19"/>
    </location>
</feature>
<name>A0A9X4EPU5_9FLAO</name>
<keyword evidence="3" id="KW-1185">Reference proteome</keyword>
<dbReference type="EMBL" id="JAIWJY010000011">
    <property type="protein sequence ID" value="MDE1208069.1"/>
    <property type="molecule type" value="Genomic_DNA"/>
</dbReference>
<gene>
    <name evidence="2" type="ORF">LCI24_14805</name>
</gene>
<organism evidence="2 3">
    <name type="scientific">Tenacibaculum larymnensis</name>
    <dbReference type="NCBI Taxonomy" id="2878201"/>
    <lineage>
        <taxon>Bacteria</taxon>
        <taxon>Pseudomonadati</taxon>
        <taxon>Bacteroidota</taxon>
        <taxon>Flavobacteriia</taxon>
        <taxon>Flavobacteriales</taxon>
        <taxon>Flavobacteriaceae</taxon>
        <taxon>Tenacibaculum</taxon>
    </lineage>
</organism>
<accession>A0A9X4EPU5</accession>
<dbReference type="Proteomes" id="UP001149303">
    <property type="component" value="Unassembled WGS sequence"/>
</dbReference>
<dbReference type="RefSeq" id="WP_121147435.1">
    <property type="nucleotide sequence ID" value="NZ_JAIWJY010000011.1"/>
</dbReference>
<feature type="chain" id="PRO_5040864966" description="Lipoprotein" evidence="1">
    <location>
        <begin position="20"/>
        <end position="117"/>
    </location>
</feature>
<dbReference type="AlphaFoldDB" id="A0A9X4EPU5"/>
<evidence type="ECO:0000313" key="2">
    <source>
        <dbReference type="EMBL" id="MDE1208069.1"/>
    </source>
</evidence>